<keyword evidence="1 5" id="KW-0540">Nuclease</keyword>
<dbReference type="Pfam" id="PF03159">
    <property type="entry name" value="XRN_N"/>
    <property type="match status" value="1"/>
</dbReference>
<dbReference type="OrthoDB" id="372487at2759"/>
<dbReference type="PIRSF" id="PIRSF006743">
    <property type="entry name" value="Exonuclease_Xnr1"/>
    <property type="match status" value="1"/>
</dbReference>
<dbReference type="KEGG" id="gsl:Gasu_49670"/>
<dbReference type="GeneID" id="17086421"/>
<dbReference type="STRING" id="130081.M2XVS4"/>
<dbReference type="Pfam" id="PF18332">
    <property type="entry name" value="XRN1_D1"/>
    <property type="match status" value="1"/>
</dbReference>
<comment type="similarity">
    <text evidence="4 5">Belongs to the 5'-3' exonuclease family.</text>
</comment>
<evidence type="ECO:0000313" key="12">
    <source>
        <dbReference type="EMBL" id="EME27519.1"/>
    </source>
</evidence>
<evidence type="ECO:0000259" key="9">
    <source>
        <dbReference type="Pfam" id="PF18129"/>
    </source>
</evidence>
<dbReference type="GO" id="GO:0000956">
    <property type="term" value="P:nuclear-transcribed mRNA catabolic process"/>
    <property type="evidence" value="ECO:0007669"/>
    <property type="project" value="InterPro"/>
</dbReference>
<dbReference type="InterPro" id="IPR016494">
    <property type="entry name" value="5_3_exoribonuclease_1"/>
</dbReference>
<dbReference type="PANTHER" id="PTHR12341:SF7">
    <property type="entry name" value="5'-3' EXORIBONUCLEASE 1"/>
    <property type="match status" value="1"/>
</dbReference>
<evidence type="ECO:0000256" key="4">
    <source>
        <dbReference type="ARBA" id="ARBA00038299"/>
    </source>
</evidence>
<dbReference type="InterPro" id="IPR047007">
    <property type="entry name" value="XRN1_D1_sf"/>
</dbReference>
<dbReference type="GO" id="GO:0005634">
    <property type="term" value="C:nucleus"/>
    <property type="evidence" value="ECO:0007669"/>
    <property type="project" value="TreeGrafter"/>
</dbReference>
<dbReference type="eggNOG" id="KOG2045">
    <property type="taxonomic scope" value="Eukaryota"/>
</dbReference>
<dbReference type="Gene3D" id="2.170.260.40">
    <property type="match status" value="1"/>
</dbReference>
<dbReference type="InterPro" id="IPR041385">
    <property type="entry name" value="SH3_12"/>
</dbReference>
<organism evidence="12 13">
    <name type="scientific">Galdieria sulphuraria</name>
    <name type="common">Red alga</name>
    <dbReference type="NCBI Taxonomy" id="130081"/>
    <lineage>
        <taxon>Eukaryota</taxon>
        <taxon>Rhodophyta</taxon>
        <taxon>Bangiophyceae</taxon>
        <taxon>Galdieriales</taxon>
        <taxon>Galdieriaceae</taxon>
        <taxon>Galdieria</taxon>
    </lineage>
</organism>
<dbReference type="EC" id="3.1.13.-" evidence="5"/>
<feature type="domain" description="Xrn1 helical" evidence="8">
    <location>
        <begin position="282"/>
        <end position="620"/>
    </location>
</feature>
<evidence type="ECO:0000256" key="3">
    <source>
        <dbReference type="ARBA" id="ARBA00022839"/>
    </source>
</evidence>
<evidence type="ECO:0000259" key="10">
    <source>
        <dbReference type="Pfam" id="PF18332"/>
    </source>
</evidence>
<name>M2XVS4_GALSU</name>
<feature type="region of interest" description="Disordered" evidence="6">
    <location>
        <begin position="1259"/>
        <end position="1290"/>
    </location>
</feature>
<dbReference type="Gene3D" id="1.25.40.1050">
    <property type="match status" value="1"/>
</dbReference>
<evidence type="ECO:0000256" key="2">
    <source>
        <dbReference type="ARBA" id="ARBA00022801"/>
    </source>
</evidence>
<feature type="compositionally biased region" description="Polar residues" evidence="6">
    <location>
        <begin position="1259"/>
        <end position="1270"/>
    </location>
</feature>
<dbReference type="GO" id="GO:0005737">
    <property type="term" value="C:cytoplasm"/>
    <property type="evidence" value="ECO:0007669"/>
    <property type="project" value="UniProtKB-SubCell"/>
</dbReference>
<accession>M2XVS4</accession>
<reference evidence="13" key="1">
    <citation type="journal article" date="2013" name="Science">
        <title>Gene transfer from bacteria and archaea facilitated evolution of an extremophilic eukaryote.</title>
        <authorList>
            <person name="Schonknecht G."/>
            <person name="Chen W.H."/>
            <person name="Ternes C.M."/>
            <person name="Barbier G.G."/>
            <person name="Shrestha R.P."/>
            <person name="Stanke M."/>
            <person name="Brautigam A."/>
            <person name="Baker B.J."/>
            <person name="Banfield J.F."/>
            <person name="Garavito R.M."/>
            <person name="Carr K."/>
            <person name="Wilkerson C."/>
            <person name="Rensing S.A."/>
            <person name="Gagneul D."/>
            <person name="Dickenson N.E."/>
            <person name="Oesterhelt C."/>
            <person name="Lercher M.J."/>
            <person name="Weber A.P."/>
        </authorList>
    </citation>
    <scope>NUCLEOTIDE SEQUENCE [LARGE SCALE GENOMIC DNA]</scope>
    <source>
        <strain evidence="13">074W</strain>
    </source>
</reference>
<keyword evidence="3 5" id="KW-0269">Exonuclease</keyword>
<evidence type="ECO:0000259" key="7">
    <source>
        <dbReference type="Pfam" id="PF03159"/>
    </source>
</evidence>
<feature type="domain" description="5'-3' exoribonuclease 1 D1" evidence="10">
    <location>
        <begin position="654"/>
        <end position="802"/>
    </location>
</feature>
<dbReference type="InterPro" id="IPR047008">
    <property type="entry name" value="XRN1_SH3_sf"/>
</dbReference>
<sequence length="1343" mass="154209">MGVPKFYRWVSERYPLTIHKVVPSVVPDVDNFYLDANGILHNCARPKDSQEPFPCQYPSEEEIFLETFNYIDMLFSMVRPKRLVYIAIDGVAPRAKMNQQRARRFRTAKDRAQEMENRIKQGKPVPQRFFDSNCITPGTHFMASFSEALEYLVHKKITEDKSWATVEVILSTTNVPGEGEHKIIEYIRRKKLSGEWEANLSHCLYGLDADLIMLSLVTHEPHFILLREQTDLSKLFVSKKGNLAVEATPLDRCISGEFEFFSIGVLREYLDSEFCTLPITFYNLENCIHDFIFMCFLVGNDFLPQLPTLNIAEGALDTMLTLYKKLLPLFGGYLIENGNIVLERLEIFLSKLGLLERLIVNRRLEAIAQSKGRAPRMVDIGTSHDDIWGLGNDCNENTEETGIEPWTKEDIEQALNEAYVASTDPLMESIKKSYYRDKLNMDLEDKDSLEKLKFTYLKGLLWTWKYYYSGCPSWRWFYPYHYAPMASDLVGLTGVTNICDFSASEPFLPFQQLLAVLPPQSAWCLPTALQKLMNDKSSPIFRFYPSDFEVDMDGKRNAWEGVIKLPFVDESLLLEAYHSIPNELFSEEERNRNACRQTMIYRRHQMNENVKYIKRKIRSPFPNHLRDIEETAAICEPLSLPVVDGHHDGFEPHLFPGTSIGASSPGNYPTLKSLSFSIYYAKIGVNVFGIPSKRESVIIQPQTNHNQGSTTTFMNVVNGQSFFSPGKRVLVEYPWRCEALVWSVINCTGEKVSKQPGTSELFIHETVDPNFFIVQLEQFRKQALSRNALDIGEVQYMVGVHLCDKRDPTSGAIVSYCNEDIWLPVSVIVPIELSTRMKRKQGYITSTISELNRGDRVVYIGKGPHFGRTALVVSHIKRPKNDSEFYSDWVKIKFLNQKTVEWDDSKIITNKDEQVTWFSLSNTAELLKSTTYAVSRITSSVFVKSSKSNDRPEDIGLRLKFVSKSLYVPGYCRLLTSSNSYEFSYSAIQVLLEYKQKFPQVFDILDNTFHDSSLQNVGSKYIDMGVNSEIVVTRIKEWLKSLELAKLPLLHSSSEVMSKEEIANVEQKLKRDQVQSLDEQFLVVPRELLLFGDEHEKQRNKTNLAGIQSLKENVCLKDRVVNISATGPVPFGFHGTVVGIHGTELEVVFDEPFPAGTDLHHRCPAYRGKTLSRNTVLKLHNSEKPLKSNSSDFSYSKISSHSGHDKMLRNQRSKRTMNVQTPTKPLFLDSFKHSLHSKPKKQSKADSWIESQLTHRLSQLLNDSSVQNESQLEEERDSRKKMTTPDNGDPVQIWEQLQEREHQTFQFKNKLNAKSPPYKKSYQRVYTWRRVKQPSSIEEKKDS</sequence>
<keyword evidence="2 5" id="KW-0378">Hydrolase</keyword>
<gene>
    <name evidence="12" type="ORF">Gasu_49670</name>
</gene>
<evidence type="ECO:0000259" key="8">
    <source>
        <dbReference type="Pfam" id="PF17846"/>
    </source>
</evidence>
<dbReference type="PANTHER" id="PTHR12341">
    <property type="entry name" value="5'-&gt;3' EXORIBONUCLEASE"/>
    <property type="match status" value="1"/>
</dbReference>
<evidence type="ECO:0000256" key="6">
    <source>
        <dbReference type="SAM" id="MobiDB-lite"/>
    </source>
</evidence>
<comment type="subcellular location">
    <subcellularLocation>
        <location evidence="5">Cytoplasm</location>
    </subcellularLocation>
</comment>
<evidence type="ECO:0000256" key="1">
    <source>
        <dbReference type="ARBA" id="ARBA00022722"/>
    </source>
</evidence>
<dbReference type="InterPro" id="IPR041412">
    <property type="entry name" value="Xrn1_helical"/>
</dbReference>
<evidence type="ECO:0000256" key="5">
    <source>
        <dbReference type="PIRNR" id="PIRNR006743"/>
    </source>
</evidence>
<evidence type="ECO:0000259" key="11">
    <source>
        <dbReference type="Pfam" id="PF18334"/>
    </source>
</evidence>
<dbReference type="Proteomes" id="UP000030680">
    <property type="component" value="Unassembled WGS sequence"/>
</dbReference>
<dbReference type="Gene3D" id="2.30.30.750">
    <property type="match status" value="1"/>
</dbReference>
<dbReference type="Pfam" id="PF17846">
    <property type="entry name" value="XRN_M"/>
    <property type="match status" value="1"/>
</dbReference>
<keyword evidence="5" id="KW-0963">Cytoplasm</keyword>
<dbReference type="GO" id="GO:0004534">
    <property type="term" value="F:5'-3' RNA exonuclease activity"/>
    <property type="evidence" value="ECO:0007669"/>
    <property type="project" value="TreeGrafter"/>
</dbReference>
<dbReference type="InterPro" id="IPR041106">
    <property type="entry name" value="XRN1_D2_D3"/>
</dbReference>
<keyword evidence="5" id="KW-0694">RNA-binding</keyword>
<dbReference type="InterPro" id="IPR040992">
    <property type="entry name" value="XRN1_D1"/>
</dbReference>
<dbReference type="Gene3D" id="3.40.50.12390">
    <property type="match status" value="2"/>
</dbReference>
<dbReference type="EMBL" id="KB454531">
    <property type="protein sequence ID" value="EME27519.1"/>
    <property type="molecule type" value="Genomic_DNA"/>
</dbReference>
<dbReference type="RefSeq" id="XP_005704039.1">
    <property type="nucleotide sequence ID" value="XM_005703982.1"/>
</dbReference>
<dbReference type="Gramene" id="EME27519">
    <property type="protein sequence ID" value="EME27519"/>
    <property type="gene ID" value="Gasu_49670"/>
</dbReference>
<feature type="compositionally biased region" description="Polar residues" evidence="6">
    <location>
        <begin position="1187"/>
        <end position="1201"/>
    </location>
</feature>
<dbReference type="Pfam" id="PF18129">
    <property type="entry name" value="SH3_12"/>
    <property type="match status" value="1"/>
</dbReference>
<dbReference type="InterPro" id="IPR004859">
    <property type="entry name" value="Xrn1_N"/>
</dbReference>
<dbReference type="CDD" id="cd18673">
    <property type="entry name" value="PIN_XRN1-2-like"/>
    <property type="match status" value="1"/>
</dbReference>
<feature type="domain" description="Exoribonuclease Xrn1 D2/D3" evidence="11">
    <location>
        <begin position="851"/>
        <end position="1072"/>
    </location>
</feature>
<keyword evidence="13" id="KW-1185">Reference proteome</keyword>
<dbReference type="InterPro" id="IPR027073">
    <property type="entry name" value="5_3_exoribonuclease"/>
</dbReference>
<proteinExistence type="inferred from homology"/>
<feature type="region of interest" description="Disordered" evidence="6">
    <location>
        <begin position="1182"/>
        <end position="1205"/>
    </location>
</feature>
<feature type="domain" description="Xrn1 N-terminal" evidence="7">
    <location>
        <begin position="1"/>
        <end position="229"/>
    </location>
</feature>
<dbReference type="OMA" id="VASWPWF"/>
<evidence type="ECO:0000313" key="13">
    <source>
        <dbReference type="Proteomes" id="UP000030680"/>
    </source>
</evidence>
<dbReference type="Pfam" id="PF18334">
    <property type="entry name" value="XRN1_D2_D3"/>
    <property type="match status" value="1"/>
</dbReference>
<protein>
    <recommendedName>
        <fullName evidence="5">5'-3' exoribonuclease 1</fullName>
        <ecNumber evidence="5">3.1.13.-</ecNumber>
    </recommendedName>
</protein>
<feature type="domain" description="5'-3' exoribonuclease 1 SH3-like" evidence="9">
    <location>
        <begin position="1114"/>
        <end position="1177"/>
    </location>
</feature>
<dbReference type="GO" id="GO:0003723">
    <property type="term" value="F:RNA binding"/>
    <property type="evidence" value="ECO:0007669"/>
    <property type="project" value="UniProtKB-KW"/>
</dbReference>